<sequence length="55" mass="6305">MTSHVMRFVIEILSLKTRDKALYLALLVELPMRFADVSNRQISAPLSDYSGYICQ</sequence>
<dbReference type="Proteomes" id="UP000005426">
    <property type="component" value="Unassembled WGS sequence"/>
</dbReference>
<organism evidence="1 2">
    <name type="scientific">Hypocrea atroviridis (strain ATCC 20476 / IMI 206040)</name>
    <name type="common">Trichoderma atroviride</name>
    <dbReference type="NCBI Taxonomy" id="452589"/>
    <lineage>
        <taxon>Eukaryota</taxon>
        <taxon>Fungi</taxon>
        <taxon>Dikarya</taxon>
        <taxon>Ascomycota</taxon>
        <taxon>Pezizomycotina</taxon>
        <taxon>Sordariomycetes</taxon>
        <taxon>Hypocreomycetidae</taxon>
        <taxon>Hypocreales</taxon>
        <taxon>Hypocreaceae</taxon>
        <taxon>Trichoderma</taxon>
    </lineage>
</organism>
<gene>
    <name evidence="1" type="ORF">TRIATDRAFT_256948</name>
</gene>
<evidence type="ECO:0000313" key="2">
    <source>
        <dbReference type="Proteomes" id="UP000005426"/>
    </source>
</evidence>
<comment type="caution">
    <text evidence="1">The sequence shown here is derived from an EMBL/GenBank/DDBJ whole genome shotgun (WGS) entry which is preliminary data.</text>
</comment>
<dbReference type="AlphaFoldDB" id="G9NX88"/>
<proteinExistence type="predicted"/>
<dbReference type="EMBL" id="ABDG02000024">
    <property type="protein sequence ID" value="EHK44699.1"/>
    <property type="molecule type" value="Genomic_DNA"/>
</dbReference>
<protein>
    <submittedName>
        <fullName evidence="1">Uncharacterized protein</fullName>
    </submittedName>
</protein>
<keyword evidence="2" id="KW-1185">Reference proteome</keyword>
<accession>G9NX88</accession>
<reference evidence="1 2" key="1">
    <citation type="journal article" date="2011" name="Genome Biol.">
        <title>Comparative genome sequence analysis underscores mycoparasitism as the ancestral life style of Trichoderma.</title>
        <authorList>
            <person name="Kubicek C.P."/>
            <person name="Herrera-Estrella A."/>
            <person name="Seidl-Seiboth V."/>
            <person name="Martinez D.A."/>
            <person name="Druzhinina I.S."/>
            <person name="Thon M."/>
            <person name="Zeilinger S."/>
            <person name="Casas-Flores S."/>
            <person name="Horwitz B.A."/>
            <person name="Mukherjee P.K."/>
            <person name="Mukherjee M."/>
            <person name="Kredics L."/>
            <person name="Alcaraz L.D."/>
            <person name="Aerts A."/>
            <person name="Antal Z."/>
            <person name="Atanasova L."/>
            <person name="Cervantes-Badillo M.G."/>
            <person name="Challacombe J."/>
            <person name="Chertkov O."/>
            <person name="McCluskey K."/>
            <person name="Coulpier F."/>
            <person name="Deshpande N."/>
            <person name="von Doehren H."/>
            <person name="Ebbole D.J."/>
            <person name="Esquivel-Naranjo E.U."/>
            <person name="Fekete E."/>
            <person name="Flipphi M."/>
            <person name="Glaser F."/>
            <person name="Gomez-Rodriguez E.Y."/>
            <person name="Gruber S."/>
            <person name="Han C."/>
            <person name="Henrissat B."/>
            <person name="Hermosa R."/>
            <person name="Hernandez-Onate M."/>
            <person name="Karaffa L."/>
            <person name="Kosti I."/>
            <person name="Le Crom S."/>
            <person name="Lindquist E."/>
            <person name="Lucas S."/>
            <person name="Luebeck M."/>
            <person name="Luebeck P.S."/>
            <person name="Margeot A."/>
            <person name="Metz B."/>
            <person name="Misra M."/>
            <person name="Nevalainen H."/>
            <person name="Omann M."/>
            <person name="Packer N."/>
            <person name="Perrone G."/>
            <person name="Uresti-Rivera E.E."/>
            <person name="Salamov A."/>
            <person name="Schmoll M."/>
            <person name="Seiboth B."/>
            <person name="Shapiro H."/>
            <person name="Sukno S."/>
            <person name="Tamayo-Ramos J.A."/>
            <person name="Tisch D."/>
            <person name="Wiest A."/>
            <person name="Wilkinson H.H."/>
            <person name="Zhang M."/>
            <person name="Coutinho P.M."/>
            <person name="Kenerley C.M."/>
            <person name="Monte E."/>
            <person name="Baker S.E."/>
            <person name="Grigoriev I.V."/>
        </authorList>
    </citation>
    <scope>NUCLEOTIDE SEQUENCE [LARGE SCALE GENOMIC DNA]</scope>
    <source>
        <strain evidence="2">ATCC 20476 / IMI 206040</strain>
    </source>
</reference>
<name>G9NX88_HYPAI</name>
<dbReference type="HOGENOM" id="CLU_3032643_0_0_1"/>
<evidence type="ECO:0000313" key="1">
    <source>
        <dbReference type="EMBL" id="EHK44699.1"/>
    </source>
</evidence>